<dbReference type="OrthoDB" id="7364532at2"/>
<dbReference type="EMBL" id="QKQS01000023">
    <property type="protein sequence ID" value="PZA11356.1"/>
    <property type="molecule type" value="Genomic_DNA"/>
</dbReference>
<dbReference type="Proteomes" id="UP000248134">
    <property type="component" value="Unassembled WGS sequence"/>
</dbReference>
<gene>
    <name evidence="2" type="ORF">DNX69_18900</name>
</gene>
<accession>A0A323UK83</accession>
<organism evidence="2 3">
    <name type="scientific">Rhodopseudomonas palustris</name>
    <dbReference type="NCBI Taxonomy" id="1076"/>
    <lineage>
        <taxon>Bacteria</taxon>
        <taxon>Pseudomonadati</taxon>
        <taxon>Pseudomonadota</taxon>
        <taxon>Alphaproteobacteria</taxon>
        <taxon>Hyphomicrobiales</taxon>
        <taxon>Nitrobacteraceae</taxon>
        <taxon>Rhodopseudomonas</taxon>
    </lineage>
</organism>
<evidence type="ECO:0000313" key="2">
    <source>
        <dbReference type="EMBL" id="PZA11356.1"/>
    </source>
</evidence>
<reference evidence="2 3" key="1">
    <citation type="submission" date="2018-06" db="EMBL/GenBank/DDBJ databases">
        <title>Draft Whole-Genome Sequence of the purple photosynthetic bacterium Rhodospeudomonas palustris XCP.</title>
        <authorList>
            <person name="Rayyan A."/>
            <person name="Meyer T.E."/>
            <person name="Kyndt J.A."/>
        </authorList>
    </citation>
    <scope>NUCLEOTIDE SEQUENCE [LARGE SCALE GENOMIC DNA]</scope>
    <source>
        <strain evidence="2 3">XCP</strain>
    </source>
</reference>
<proteinExistence type="predicted"/>
<dbReference type="AlphaFoldDB" id="A0A323UK83"/>
<evidence type="ECO:0000313" key="3">
    <source>
        <dbReference type="Proteomes" id="UP000248134"/>
    </source>
</evidence>
<dbReference type="RefSeq" id="WP_110787440.1">
    <property type="nucleotide sequence ID" value="NZ_QKQS01000023.1"/>
</dbReference>
<evidence type="ECO:0000256" key="1">
    <source>
        <dbReference type="SAM" id="Phobius"/>
    </source>
</evidence>
<name>A0A323UK83_RHOPL</name>
<keyword evidence="1" id="KW-1133">Transmembrane helix</keyword>
<feature type="transmembrane region" description="Helical" evidence="1">
    <location>
        <begin position="15"/>
        <end position="40"/>
    </location>
</feature>
<comment type="caution">
    <text evidence="2">The sequence shown here is derived from an EMBL/GenBank/DDBJ whole genome shotgun (WGS) entry which is preliminary data.</text>
</comment>
<keyword evidence="1" id="KW-0812">Transmembrane</keyword>
<sequence length="43" mass="4757">MSAPIEPKSPLPRRLLWFVALWLAGVGAVTLVSLLLRLWIGKS</sequence>
<protein>
    <submittedName>
        <fullName evidence="2">DUF2474 domain-containing protein</fullName>
    </submittedName>
</protein>
<keyword evidence="1" id="KW-0472">Membrane</keyword>